<proteinExistence type="predicted"/>
<feature type="non-terminal residue" evidence="1">
    <location>
        <position position="78"/>
    </location>
</feature>
<comment type="caution">
    <text evidence="1">The sequence shown here is derived from an EMBL/GenBank/DDBJ whole genome shotgun (WGS) entry which is preliminary data.</text>
</comment>
<evidence type="ECO:0000313" key="2">
    <source>
        <dbReference type="Proteomes" id="UP000613075"/>
    </source>
</evidence>
<accession>A0ABR9T171</accession>
<evidence type="ECO:0000313" key="1">
    <source>
        <dbReference type="EMBL" id="MBE8594918.1"/>
    </source>
</evidence>
<organism evidence="1 2">
    <name type="scientific">Pseudomonas cyclaminis</name>
    <dbReference type="NCBI Taxonomy" id="2781239"/>
    <lineage>
        <taxon>Bacteria</taxon>
        <taxon>Pseudomonadati</taxon>
        <taxon>Pseudomonadota</taxon>
        <taxon>Gammaproteobacteria</taxon>
        <taxon>Pseudomonadales</taxon>
        <taxon>Pseudomonadaceae</taxon>
        <taxon>Pseudomonas</taxon>
    </lineage>
</organism>
<sequence>MSQPLPTHYSICPLLVASNIAVELGWLDEEYQRVGAEAIYLRSLPDNQGWLPHFTHGESRLIRDGGAVPALWARADQA</sequence>
<name>A0ABR9T171_9PSED</name>
<keyword evidence="2" id="KW-1185">Reference proteome</keyword>
<gene>
    <name evidence="1" type="ORF">IQK56_30740</name>
</gene>
<dbReference type="EMBL" id="JADDUM010000388">
    <property type="protein sequence ID" value="MBE8594918.1"/>
    <property type="molecule type" value="Genomic_DNA"/>
</dbReference>
<dbReference type="Gene3D" id="3.40.190.10">
    <property type="entry name" value="Periplasmic binding protein-like II"/>
    <property type="match status" value="1"/>
</dbReference>
<reference evidence="1 2" key="1">
    <citation type="submission" date="2020-10" db="EMBL/GenBank/DDBJ databases">
        <title>The draft genomes of Cyclamen pathogen Pseudomonas sp.</title>
        <authorList>
            <person name="Fujikawa T."/>
            <person name="Sawada H."/>
        </authorList>
    </citation>
    <scope>NUCLEOTIDE SEQUENCE [LARGE SCALE GENOMIC DNA]</scope>
    <source>
        <strain evidence="1 2">MAFF 301449</strain>
    </source>
</reference>
<dbReference type="Proteomes" id="UP000613075">
    <property type="component" value="Unassembled WGS sequence"/>
</dbReference>
<protein>
    <submittedName>
        <fullName evidence="1">ABC transporter substrate-binding protein</fullName>
    </submittedName>
</protein>